<dbReference type="RefSeq" id="WP_406645007.1">
    <property type="nucleotide sequence ID" value="NZ_CP123584.1"/>
</dbReference>
<keyword evidence="3" id="KW-1185">Reference proteome</keyword>
<dbReference type="InterPro" id="IPR029058">
    <property type="entry name" value="AB_hydrolase_fold"/>
</dbReference>
<dbReference type="Pfam" id="PF20434">
    <property type="entry name" value="BD-FAE"/>
    <property type="match status" value="1"/>
</dbReference>
<dbReference type="EMBL" id="CP123584">
    <property type="protein sequence ID" value="WZK87713.1"/>
    <property type="molecule type" value="Genomic_DNA"/>
</dbReference>
<dbReference type="Proteomes" id="UP001623232">
    <property type="component" value="Chromosome"/>
</dbReference>
<evidence type="ECO:0000313" key="3">
    <source>
        <dbReference type="Proteomes" id="UP001623232"/>
    </source>
</evidence>
<dbReference type="SUPFAM" id="SSF53474">
    <property type="entry name" value="alpha/beta-Hydrolases"/>
    <property type="match status" value="1"/>
</dbReference>
<name>A0ABZ2XNQ1_9RHOB</name>
<accession>A0ABZ2XNQ1</accession>
<protein>
    <recommendedName>
        <fullName evidence="1">BD-FAE-like domain-containing protein</fullName>
    </recommendedName>
</protein>
<dbReference type="Gene3D" id="3.40.50.1820">
    <property type="entry name" value="alpha/beta hydrolase"/>
    <property type="match status" value="1"/>
</dbReference>
<gene>
    <name evidence="2" type="ORF">QEZ52_13995</name>
</gene>
<proteinExistence type="predicted"/>
<evidence type="ECO:0000313" key="2">
    <source>
        <dbReference type="EMBL" id="WZK87713.1"/>
    </source>
</evidence>
<reference evidence="2 3" key="1">
    <citation type="submission" date="2023-04" db="EMBL/GenBank/DDBJ databases">
        <title>Complete genome sequence of Alisedimentitalea scapharcae.</title>
        <authorList>
            <person name="Rong J.-C."/>
            <person name="Yi M.-L."/>
            <person name="Zhao Q."/>
        </authorList>
    </citation>
    <scope>NUCLEOTIDE SEQUENCE [LARGE SCALE GENOMIC DNA]</scope>
    <source>
        <strain evidence="2 3">KCTC 42119</strain>
    </source>
</reference>
<sequence length="137" mass="15181">MLSGEGYQDDWIDANSLLPLLPQANHIRQTMNLPPIDFDIPEQRKAIVDGVIAAAEDLRLAVLHIRDFAARYEIDPERIVLGGFSAGAVTSWNVAHGMGVPVSGVFIAVRIRRRFRRQENCYGLVPETTDPHVHGAV</sequence>
<feature type="domain" description="BD-FAE-like" evidence="1">
    <location>
        <begin position="52"/>
        <end position="88"/>
    </location>
</feature>
<evidence type="ECO:0000259" key="1">
    <source>
        <dbReference type="Pfam" id="PF20434"/>
    </source>
</evidence>
<organism evidence="2 3">
    <name type="scientific">Aliisedimentitalea scapharcae</name>
    <dbReference type="NCBI Taxonomy" id="1524259"/>
    <lineage>
        <taxon>Bacteria</taxon>
        <taxon>Pseudomonadati</taxon>
        <taxon>Pseudomonadota</taxon>
        <taxon>Alphaproteobacteria</taxon>
        <taxon>Rhodobacterales</taxon>
        <taxon>Roseobacteraceae</taxon>
        <taxon>Aliisedimentitalea</taxon>
    </lineage>
</organism>
<dbReference type="InterPro" id="IPR049492">
    <property type="entry name" value="BD-FAE-like_dom"/>
</dbReference>